<dbReference type="CDD" id="cd02947">
    <property type="entry name" value="TRX_family"/>
    <property type="match status" value="1"/>
</dbReference>
<protein>
    <submittedName>
        <fullName evidence="3">Tetratricopeptide repeat protein</fullName>
    </submittedName>
</protein>
<dbReference type="EMBL" id="QZKU01000051">
    <property type="protein sequence ID" value="RJP23066.1"/>
    <property type="molecule type" value="Genomic_DNA"/>
</dbReference>
<dbReference type="Gene3D" id="3.40.30.10">
    <property type="entry name" value="Glutaredoxin"/>
    <property type="match status" value="1"/>
</dbReference>
<organism evidence="3 4">
    <name type="scientific">Abyssobacteria bacterium (strain SURF_5)</name>
    <dbReference type="NCBI Taxonomy" id="2093360"/>
    <lineage>
        <taxon>Bacteria</taxon>
        <taxon>Pseudomonadati</taxon>
        <taxon>Candidatus Hydrogenedentota</taxon>
        <taxon>Candidatus Abyssobacteria</taxon>
    </lineage>
</organism>
<gene>
    <name evidence="3" type="ORF">C4520_06910</name>
</gene>
<feature type="repeat" description="TPR" evidence="1">
    <location>
        <begin position="288"/>
        <end position="321"/>
    </location>
</feature>
<keyword evidence="1" id="KW-0802">TPR repeat</keyword>
<name>A0A3A4NY67_ABYX5</name>
<dbReference type="Gene3D" id="1.25.40.10">
    <property type="entry name" value="Tetratricopeptide repeat domain"/>
    <property type="match status" value="3"/>
</dbReference>
<feature type="chain" id="PRO_5017203589" evidence="2">
    <location>
        <begin position="21"/>
        <end position="482"/>
    </location>
</feature>
<dbReference type="PANTHER" id="PTHR44998">
    <property type="match status" value="1"/>
</dbReference>
<dbReference type="Proteomes" id="UP000265882">
    <property type="component" value="Unassembled WGS sequence"/>
</dbReference>
<dbReference type="InterPro" id="IPR019734">
    <property type="entry name" value="TPR_rpt"/>
</dbReference>
<evidence type="ECO:0000256" key="1">
    <source>
        <dbReference type="PROSITE-ProRule" id="PRU00339"/>
    </source>
</evidence>
<proteinExistence type="predicted"/>
<dbReference type="InterPro" id="IPR011990">
    <property type="entry name" value="TPR-like_helical_dom_sf"/>
</dbReference>
<dbReference type="PANTHER" id="PTHR44998:SF1">
    <property type="entry name" value="UDP-N-ACETYLGLUCOSAMINE--PEPTIDE N-ACETYLGLUCOSAMINYLTRANSFERASE 110 KDA SUBUNIT"/>
    <property type="match status" value="1"/>
</dbReference>
<dbReference type="Pfam" id="PF13899">
    <property type="entry name" value="Thioredoxin_7"/>
    <property type="match status" value="1"/>
</dbReference>
<evidence type="ECO:0000313" key="4">
    <source>
        <dbReference type="Proteomes" id="UP000265882"/>
    </source>
</evidence>
<dbReference type="InterPro" id="IPR036249">
    <property type="entry name" value="Thioredoxin-like_sf"/>
</dbReference>
<dbReference type="SUPFAM" id="SSF52833">
    <property type="entry name" value="Thioredoxin-like"/>
    <property type="match status" value="1"/>
</dbReference>
<comment type="caution">
    <text evidence="3">The sequence shown here is derived from an EMBL/GenBank/DDBJ whole genome shotgun (WGS) entry which is preliminary data.</text>
</comment>
<reference evidence="3 4" key="1">
    <citation type="journal article" date="2017" name="ISME J.">
        <title>Energy and carbon metabolisms in a deep terrestrial subsurface fluid microbial community.</title>
        <authorList>
            <person name="Momper L."/>
            <person name="Jungbluth S.P."/>
            <person name="Lee M.D."/>
            <person name="Amend J.P."/>
        </authorList>
    </citation>
    <scope>NUCLEOTIDE SEQUENCE [LARGE SCALE GENOMIC DNA]</scope>
    <source>
        <strain evidence="3">SURF_5</strain>
    </source>
</reference>
<keyword evidence="2" id="KW-0732">Signal</keyword>
<dbReference type="Pfam" id="PF13176">
    <property type="entry name" value="TPR_7"/>
    <property type="match status" value="1"/>
</dbReference>
<dbReference type="PROSITE" id="PS50005">
    <property type="entry name" value="TPR"/>
    <property type="match status" value="2"/>
</dbReference>
<sequence>MRCWKYRFSLKLLSTIMACALCLNCARDGSVSRSLRAGGEAAVSSRADAKEIEWLTYREALEILEQANPPLAMIYFSHRDCKPCDLLEKWSFTDPRVVRAAKDMVAVKIQGDVETQIAQRLNINTYPMIVFARLDNGEIDRKAGYRDAGSLAEWIENVLAGRGTIAKLRKELESNPDDPELLLRQARNYLDADDPPASLQLIEKASALDAENAAVLVVRGLYHLRVGKLDEAEKVIAAALELDEQNEEARRLHIMILLGKTETLLEQQEYAVAKQQYLQILELDGSNFAAHMGLGQAYRKSGEGEKALEEFRKAAVIRPDSAVPHVALGDLYQEQKDDQTAEQEYLTAIVMEPRYEPPYFRLMELYERNGQRDELMDIFAKAYPVEPAGAHNEIAWLFATSKCPEIFDPIAAEKHAQAAVELEPDPMYIDTLAEAYYAQGEYKLAIGVIKEAIAADSEDLAYYREQLEKFEKAKDGVSASPE</sequence>
<dbReference type="SMART" id="SM00028">
    <property type="entry name" value="TPR"/>
    <property type="match status" value="6"/>
</dbReference>
<feature type="repeat" description="TPR" evidence="1">
    <location>
        <begin position="213"/>
        <end position="246"/>
    </location>
</feature>
<feature type="signal peptide" evidence="2">
    <location>
        <begin position="1"/>
        <end position="20"/>
    </location>
</feature>
<dbReference type="AlphaFoldDB" id="A0A3A4NY67"/>
<dbReference type="Pfam" id="PF13432">
    <property type="entry name" value="TPR_16"/>
    <property type="match status" value="2"/>
</dbReference>
<evidence type="ECO:0000313" key="3">
    <source>
        <dbReference type="EMBL" id="RJP23066.1"/>
    </source>
</evidence>
<evidence type="ECO:0000256" key="2">
    <source>
        <dbReference type="SAM" id="SignalP"/>
    </source>
</evidence>
<accession>A0A3A4NY67</accession>
<dbReference type="SUPFAM" id="SSF48452">
    <property type="entry name" value="TPR-like"/>
    <property type="match status" value="1"/>
</dbReference>